<comment type="caution">
    <text evidence="2">The sequence shown here is derived from an EMBL/GenBank/DDBJ whole genome shotgun (WGS) entry which is preliminary data.</text>
</comment>
<dbReference type="AlphaFoldDB" id="A0AAV7EPA4"/>
<evidence type="ECO:0000259" key="1">
    <source>
        <dbReference type="SMART" id="SM00743"/>
    </source>
</evidence>
<name>A0AAV7EPA4_ARIFI</name>
<dbReference type="PANTHER" id="PTHR36805">
    <property type="entry name" value="AGENET DOMAIN-CONTAINING PROTEIN"/>
    <property type="match status" value="1"/>
</dbReference>
<dbReference type="InterPro" id="IPR014002">
    <property type="entry name" value="Agenet_dom_plant"/>
</dbReference>
<reference evidence="2 3" key="1">
    <citation type="submission" date="2021-07" db="EMBL/GenBank/DDBJ databases">
        <title>The Aristolochia fimbriata genome: insights into angiosperm evolution, floral development and chemical biosynthesis.</title>
        <authorList>
            <person name="Jiao Y."/>
        </authorList>
    </citation>
    <scope>NUCLEOTIDE SEQUENCE [LARGE SCALE GENOMIC DNA]</scope>
    <source>
        <strain evidence="2">IBCAS-2021</strain>
        <tissue evidence="2">Leaf</tissue>
    </source>
</reference>
<dbReference type="EMBL" id="JAINDJ010000004">
    <property type="protein sequence ID" value="KAG9450389.1"/>
    <property type="molecule type" value="Genomic_DNA"/>
</dbReference>
<accession>A0AAV7EPA4</accession>
<evidence type="ECO:0000313" key="3">
    <source>
        <dbReference type="Proteomes" id="UP000825729"/>
    </source>
</evidence>
<dbReference type="PANTHER" id="PTHR36805:SF7">
    <property type="entry name" value="AGENET DOMAIN-CONTAINING PROTEIN"/>
    <property type="match status" value="1"/>
</dbReference>
<sequence length="312" mass="34686">MDSLEKRLQPNIEERWTVLYQKIPSGRAGHGEMQLMVRPRYPPLYKENQMPDLSKISETTLIVNDAWRVGDLVNWWCDNCYWSGRVAQLLENGKVQVILFGPPSGEGGSYEALCTDLRPFLNWSAENGWNVPVPEGNDSETASPCARLLQPLMQNSENTIVGDPVENCNTGGDPEENNKVGGDSVENNLNRLSESGYSSSLEVSSGEPKLGTVDTEQPICSGKHFETGNLCEQIRQDVSSGGSKRKRVTENKQVTSTATSDAIGSAIMDLEEIVNKVKWLKNVLRFGFGWSNAMKPSWMFIENEKPSRHGCN</sequence>
<organism evidence="2 3">
    <name type="scientific">Aristolochia fimbriata</name>
    <name type="common">White veined hardy Dutchman's pipe vine</name>
    <dbReference type="NCBI Taxonomy" id="158543"/>
    <lineage>
        <taxon>Eukaryota</taxon>
        <taxon>Viridiplantae</taxon>
        <taxon>Streptophyta</taxon>
        <taxon>Embryophyta</taxon>
        <taxon>Tracheophyta</taxon>
        <taxon>Spermatophyta</taxon>
        <taxon>Magnoliopsida</taxon>
        <taxon>Magnoliidae</taxon>
        <taxon>Piperales</taxon>
        <taxon>Aristolochiaceae</taxon>
        <taxon>Aristolochia</taxon>
    </lineage>
</organism>
<dbReference type="Proteomes" id="UP000825729">
    <property type="component" value="Unassembled WGS sequence"/>
</dbReference>
<dbReference type="SMART" id="SM00743">
    <property type="entry name" value="Agenet"/>
    <property type="match status" value="1"/>
</dbReference>
<protein>
    <recommendedName>
        <fullName evidence="1">Agenet domain-containing protein</fullName>
    </recommendedName>
</protein>
<keyword evidence="3" id="KW-1185">Reference proteome</keyword>
<proteinExistence type="predicted"/>
<feature type="domain" description="Agenet" evidence="1">
    <location>
        <begin position="65"/>
        <end position="125"/>
    </location>
</feature>
<evidence type="ECO:0000313" key="2">
    <source>
        <dbReference type="EMBL" id="KAG9450389.1"/>
    </source>
</evidence>
<gene>
    <name evidence="2" type="ORF">H6P81_010354</name>
</gene>